<dbReference type="Proteomes" id="UP000307440">
    <property type="component" value="Unassembled WGS sequence"/>
</dbReference>
<keyword evidence="4" id="KW-1185">Reference proteome</keyword>
<feature type="transmembrane region" description="Helical" evidence="1">
    <location>
        <begin position="46"/>
        <end position="68"/>
    </location>
</feature>
<dbReference type="Pfam" id="PF03134">
    <property type="entry name" value="TB2_DP1_HVA22"/>
    <property type="match status" value="1"/>
</dbReference>
<dbReference type="AlphaFoldDB" id="A0A5C3LF73"/>
<keyword evidence="1" id="KW-1133">Transmembrane helix</keyword>
<comment type="caution">
    <text evidence="1">Lacks conserved residue(s) required for the propagation of feature annotation.</text>
</comment>
<dbReference type="GO" id="GO:0016020">
    <property type="term" value="C:membrane"/>
    <property type="evidence" value="ECO:0007669"/>
    <property type="project" value="UniProtKB-SubCell"/>
</dbReference>
<accession>A0A5C3LF73</accession>
<gene>
    <name evidence="3" type="ORF">FA15DRAFT_684022</name>
</gene>
<feature type="region of interest" description="Disordered" evidence="2">
    <location>
        <begin position="179"/>
        <end position="226"/>
    </location>
</feature>
<evidence type="ECO:0000256" key="1">
    <source>
        <dbReference type="RuleBase" id="RU362006"/>
    </source>
</evidence>
<dbReference type="InterPro" id="IPR004345">
    <property type="entry name" value="TB2_DP1_HVA22"/>
</dbReference>
<organism evidence="3 4">
    <name type="scientific">Coprinopsis marcescibilis</name>
    <name type="common">Agaric fungus</name>
    <name type="synonym">Psathyrella marcescibilis</name>
    <dbReference type="NCBI Taxonomy" id="230819"/>
    <lineage>
        <taxon>Eukaryota</taxon>
        <taxon>Fungi</taxon>
        <taxon>Dikarya</taxon>
        <taxon>Basidiomycota</taxon>
        <taxon>Agaricomycotina</taxon>
        <taxon>Agaricomycetes</taxon>
        <taxon>Agaricomycetidae</taxon>
        <taxon>Agaricales</taxon>
        <taxon>Agaricineae</taxon>
        <taxon>Psathyrellaceae</taxon>
        <taxon>Coprinopsis</taxon>
    </lineage>
</organism>
<evidence type="ECO:0000256" key="2">
    <source>
        <dbReference type="SAM" id="MobiDB-lite"/>
    </source>
</evidence>
<feature type="compositionally biased region" description="Polar residues" evidence="2">
    <location>
        <begin position="185"/>
        <end position="211"/>
    </location>
</feature>
<protein>
    <recommendedName>
        <fullName evidence="1">Protein YOP1</fullName>
    </recommendedName>
</protein>
<evidence type="ECO:0000313" key="3">
    <source>
        <dbReference type="EMBL" id="TFK30813.1"/>
    </source>
</evidence>
<name>A0A5C3LF73_COPMA</name>
<dbReference type="PANTHER" id="PTHR12300">
    <property type="entry name" value="HVA22-LIKE PROTEINS"/>
    <property type="match status" value="1"/>
</dbReference>
<keyword evidence="1" id="KW-0812">Transmembrane</keyword>
<proteinExistence type="inferred from homology"/>
<evidence type="ECO:0000313" key="4">
    <source>
        <dbReference type="Proteomes" id="UP000307440"/>
    </source>
</evidence>
<dbReference type="OrthoDB" id="434647at2759"/>
<sequence length="226" mass="24820">MFVSFISRVLSAWFAFLLPSFATFKALSRLPHSEPEVQRWGMYWAVVGWFVAFEYLAEWVISWFPFYWELKTLFFLYLALPQTQGSTFIYKNYVQPFLTKNEAALDEGINALQSNALAFIQQKVTDILGLITRSLNKQGAAQGQGQQNGQPAIPLQTVANLWQSYGPSVLGALGTPAAATGANAHPSQSPVNGGLTPRTSAPTTPFSTQNAKPPVFPSPQHFATSG</sequence>
<comment type="subcellular location">
    <subcellularLocation>
        <location evidence="1">Membrane</location>
        <topology evidence="1">Multi-pass membrane protein</topology>
    </subcellularLocation>
</comment>
<comment type="similarity">
    <text evidence="1">Belongs to the DP1 family.</text>
</comment>
<dbReference type="EMBL" id="ML210146">
    <property type="protein sequence ID" value="TFK30813.1"/>
    <property type="molecule type" value="Genomic_DNA"/>
</dbReference>
<reference evidence="3 4" key="1">
    <citation type="journal article" date="2019" name="Nat. Ecol. Evol.">
        <title>Megaphylogeny resolves global patterns of mushroom evolution.</title>
        <authorList>
            <person name="Varga T."/>
            <person name="Krizsan K."/>
            <person name="Foldi C."/>
            <person name="Dima B."/>
            <person name="Sanchez-Garcia M."/>
            <person name="Sanchez-Ramirez S."/>
            <person name="Szollosi G.J."/>
            <person name="Szarkandi J.G."/>
            <person name="Papp V."/>
            <person name="Albert L."/>
            <person name="Andreopoulos W."/>
            <person name="Angelini C."/>
            <person name="Antonin V."/>
            <person name="Barry K.W."/>
            <person name="Bougher N.L."/>
            <person name="Buchanan P."/>
            <person name="Buyck B."/>
            <person name="Bense V."/>
            <person name="Catcheside P."/>
            <person name="Chovatia M."/>
            <person name="Cooper J."/>
            <person name="Damon W."/>
            <person name="Desjardin D."/>
            <person name="Finy P."/>
            <person name="Geml J."/>
            <person name="Haridas S."/>
            <person name="Hughes K."/>
            <person name="Justo A."/>
            <person name="Karasinski D."/>
            <person name="Kautmanova I."/>
            <person name="Kiss B."/>
            <person name="Kocsube S."/>
            <person name="Kotiranta H."/>
            <person name="LaButti K.M."/>
            <person name="Lechner B.E."/>
            <person name="Liimatainen K."/>
            <person name="Lipzen A."/>
            <person name="Lukacs Z."/>
            <person name="Mihaltcheva S."/>
            <person name="Morgado L.N."/>
            <person name="Niskanen T."/>
            <person name="Noordeloos M.E."/>
            <person name="Ohm R.A."/>
            <person name="Ortiz-Santana B."/>
            <person name="Ovrebo C."/>
            <person name="Racz N."/>
            <person name="Riley R."/>
            <person name="Savchenko A."/>
            <person name="Shiryaev A."/>
            <person name="Soop K."/>
            <person name="Spirin V."/>
            <person name="Szebenyi C."/>
            <person name="Tomsovsky M."/>
            <person name="Tulloss R.E."/>
            <person name="Uehling J."/>
            <person name="Grigoriev I.V."/>
            <person name="Vagvolgyi C."/>
            <person name="Papp T."/>
            <person name="Martin F.M."/>
            <person name="Miettinen O."/>
            <person name="Hibbett D.S."/>
            <person name="Nagy L.G."/>
        </authorList>
    </citation>
    <scope>NUCLEOTIDE SEQUENCE [LARGE SCALE GENOMIC DNA]</scope>
    <source>
        <strain evidence="3 4">CBS 121175</strain>
    </source>
</reference>
<keyword evidence="1" id="KW-0472">Membrane</keyword>